<evidence type="ECO:0000313" key="5">
    <source>
        <dbReference type="Proteomes" id="UP000636010"/>
    </source>
</evidence>
<dbReference type="InterPro" id="IPR007863">
    <property type="entry name" value="Peptidase_M16_C"/>
</dbReference>
<dbReference type="SUPFAM" id="SSF63411">
    <property type="entry name" value="LuxS/MPP-like metallohydrolase"/>
    <property type="match status" value="2"/>
</dbReference>
<comment type="caution">
    <text evidence="4">The sequence shown here is derived from an EMBL/GenBank/DDBJ whole genome shotgun (WGS) entry which is preliminary data.</text>
</comment>
<dbReference type="Pfam" id="PF05193">
    <property type="entry name" value="Peptidase_M16_C"/>
    <property type="match status" value="1"/>
</dbReference>
<keyword evidence="5" id="KW-1185">Reference proteome</keyword>
<dbReference type="Proteomes" id="UP000636010">
    <property type="component" value="Unassembled WGS sequence"/>
</dbReference>
<feature type="domain" description="Peptidase M16 N-terminal" evidence="2">
    <location>
        <begin position="81"/>
        <end position="170"/>
    </location>
</feature>
<feature type="signal peptide" evidence="1">
    <location>
        <begin position="1"/>
        <end position="22"/>
    </location>
</feature>
<evidence type="ECO:0000259" key="3">
    <source>
        <dbReference type="Pfam" id="PF05193"/>
    </source>
</evidence>
<dbReference type="InterPro" id="IPR011765">
    <property type="entry name" value="Pept_M16_N"/>
</dbReference>
<feature type="domain" description="Peptidase M16 C-terminal" evidence="3">
    <location>
        <begin position="200"/>
        <end position="378"/>
    </location>
</feature>
<dbReference type="InterPro" id="IPR050361">
    <property type="entry name" value="MPP/UQCRC_Complex"/>
</dbReference>
<feature type="chain" id="PRO_5045632259" description="Peptidase M16" evidence="1">
    <location>
        <begin position="23"/>
        <end position="690"/>
    </location>
</feature>
<reference evidence="5" key="1">
    <citation type="journal article" date="2019" name="Int. J. Syst. Evol. Microbiol.">
        <title>The Global Catalogue of Microorganisms (GCM) 10K type strain sequencing project: providing services to taxonomists for standard genome sequencing and annotation.</title>
        <authorList>
            <consortium name="The Broad Institute Genomics Platform"/>
            <consortium name="The Broad Institute Genome Sequencing Center for Infectious Disease"/>
            <person name="Wu L."/>
            <person name="Ma J."/>
        </authorList>
    </citation>
    <scope>NUCLEOTIDE SEQUENCE [LARGE SCALE GENOMIC DNA]</scope>
    <source>
        <strain evidence="5">CGMCC 1.10832</strain>
    </source>
</reference>
<dbReference type="RefSeq" id="WP_188465238.1">
    <property type="nucleotide sequence ID" value="NZ_BAABHU010000010.1"/>
</dbReference>
<organism evidence="4 5">
    <name type="scientific">Marivirga lumbricoides</name>
    <dbReference type="NCBI Taxonomy" id="1046115"/>
    <lineage>
        <taxon>Bacteria</taxon>
        <taxon>Pseudomonadati</taxon>
        <taxon>Bacteroidota</taxon>
        <taxon>Cytophagia</taxon>
        <taxon>Cytophagales</taxon>
        <taxon>Marivirgaceae</taxon>
        <taxon>Marivirga</taxon>
    </lineage>
</organism>
<evidence type="ECO:0000259" key="2">
    <source>
        <dbReference type="Pfam" id="PF00675"/>
    </source>
</evidence>
<sequence length="690" mass="75908">MKILFKTYLSLLFALIATIAVAQVDRTKAPEPTEAPEINIAKPYTFTLKNGLKVYVVENHKLPRVAFSLSLDRDPILEGDKAGYVNFAGELLTKGTKNRTKAELDAEIDFIGANISAFSTGIYASSLTKHKEKLMELMTDILFNPAFPEDELEKLKKQTLSGLAASKDDPNAIASNVKGVVVYGKDHPYGEFTTEESVENITLEDTKKYYNTYFKPNIAYLAIVGDITPKEAKKLIKKNFSDWEKGTVPSAEYETPEPPQKTFVALVDRDASVQSVINVSYPVDLKVGSEDVIKARVLNQILGGGFSSRLMQNLREDKAFTYGARSSLSSDKLVGSFTASASVRNEVTDSAVYEFMSELEKIVNEGVTQQELDAAKASIAGSFARSLESPQTVASFAINTAIYGLPADYYTNYLKKLDAVTLEDVKAMAQKYILPENANIVIVGKGAEIAKGLKKFGEVRYFDRQGNEYDPKDNLKIPEGVTAQTVMADYFKALGGKDKLKAIKNMKLVYDASVQGQSLSINEIKKDGALKQEVGMSGMVLTKTVVNGDKVKIVMQGQEVPLPEEAKKDVIASAKIFPELYFDEMGITYELKSILDLDGETAYAVEVNMPSGTKATYYYSADSGLKLKTASVQKGPQGEVTVSEEYKAYEERNGIMIPTKKLLNQGFPINTTLKSVEFNVDLADDTFKIN</sequence>
<keyword evidence="1" id="KW-0732">Signal</keyword>
<evidence type="ECO:0000256" key="1">
    <source>
        <dbReference type="SAM" id="SignalP"/>
    </source>
</evidence>
<gene>
    <name evidence="4" type="ORF">GCM10011506_31440</name>
</gene>
<evidence type="ECO:0008006" key="6">
    <source>
        <dbReference type="Google" id="ProtNLM"/>
    </source>
</evidence>
<dbReference type="Pfam" id="PF00675">
    <property type="entry name" value="Peptidase_M16"/>
    <property type="match status" value="1"/>
</dbReference>
<dbReference type="PANTHER" id="PTHR11851:SF224">
    <property type="entry name" value="PROCESSING PROTEASE"/>
    <property type="match status" value="1"/>
</dbReference>
<dbReference type="Gene3D" id="3.30.830.10">
    <property type="entry name" value="Metalloenzyme, LuxS/M16 peptidase-like"/>
    <property type="match status" value="2"/>
</dbReference>
<evidence type="ECO:0000313" key="4">
    <source>
        <dbReference type="EMBL" id="GGC43554.1"/>
    </source>
</evidence>
<protein>
    <recommendedName>
        <fullName evidence="6">Peptidase M16</fullName>
    </recommendedName>
</protein>
<accession>A0ABQ1MN41</accession>
<dbReference type="PANTHER" id="PTHR11851">
    <property type="entry name" value="METALLOPROTEASE"/>
    <property type="match status" value="1"/>
</dbReference>
<proteinExistence type="predicted"/>
<name>A0ABQ1MN41_9BACT</name>
<dbReference type="EMBL" id="BMEC01000010">
    <property type="protein sequence ID" value="GGC43554.1"/>
    <property type="molecule type" value="Genomic_DNA"/>
</dbReference>
<dbReference type="InterPro" id="IPR011249">
    <property type="entry name" value="Metalloenz_LuxS/M16"/>
</dbReference>